<dbReference type="GO" id="GO:0000287">
    <property type="term" value="F:magnesium ion binding"/>
    <property type="evidence" value="ECO:0007669"/>
    <property type="project" value="UniProtKB-UniRule"/>
</dbReference>
<evidence type="ECO:0000256" key="10">
    <source>
        <dbReference type="HAMAP-Rule" id="MF_00101"/>
    </source>
</evidence>
<dbReference type="KEGG" id="slac:SKTS_19010"/>
<comment type="cofactor">
    <cofactor evidence="10">
        <name>Mg(2+)</name>
        <dbReference type="ChEBI" id="CHEBI:18420"/>
    </cofactor>
</comment>
<comment type="similarity">
    <text evidence="10">Belongs to the P-Pant transferase superfamily. AcpS family.</text>
</comment>
<evidence type="ECO:0000256" key="6">
    <source>
        <dbReference type="ARBA" id="ARBA00023098"/>
    </source>
</evidence>
<gene>
    <name evidence="10 12" type="primary">acpS</name>
    <name evidence="12" type="ORF">SKTS_19010</name>
</gene>
<protein>
    <recommendedName>
        <fullName evidence="10">Holo-[acyl-carrier-protein] synthase</fullName>
        <shortName evidence="10">Holo-ACP synthase</shortName>
        <ecNumber evidence="10">2.7.8.7</ecNumber>
    </recommendedName>
    <alternativeName>
        <fullName evidence="10">4'-phosphopantetheinyl transferase AcpS</fullName>
    </alternativeName>
</protein>
<keyword evidence="13" id="KW-1185">Reference proteome</keyword>
<dbReference type="EC" id="2.7.8.7" evidence="10"/>
<dbReference type="GO" id="GO:0006633">
    <property type="term" value="P:fatty acid biosynthetic process"/>
    <property type="evidence" value="ECO:0007669"/>
    <property type="project" value="UniProtKB-UniRule"/>
</dbReference>
<evidence type="ECO:0000256" key="2">
    <source>
        <dbReference type="ARBA" id="ARBA00022679"/>
    </source>
</evidence>
<dbReference type="HAMAP" id="MF_00101">
    <property type="entry name" value="AcpS"/>
    <property type="match status" value="1"/>
</dbReference>
<sequence length="125" mass="13696">MIFGIGTDIVSIHRIAAALARHGEAFAQRILAPQEWDGFIANAQPARFLAKRFAAKEAFSKALGTGMRAPVTWRNISVVHDELGKPLLNFDPELAAVLGRHAIRSHHLSISDEKEMAAAFVVLEK</sequence>
<comment type="catalytic activity">
    <reaction evidence="8 10">
        <text>apo-[ACP] + CoA = holo-[ACP] + adenosine 3',5'-bisphosphate + H(+)</text>
        <dbReference type="Rhea" id="RHEA:12068"/>
        <dbReference type="Rhea" id="RHEA-COMP:9685"/>
        <dbReference type="Rhea" id="RHEA-COMP:9690"/>
        <dbReference type="ChEBI" id="CHEBI:15378"/>
        <dbReference type="ChEBI" id="CHEBI:29999"/>
        <dbReference type="ChEBI" id="CHEBI:57287"/>
        <dbReference type="ChEBI" id="CHEBI:58343"/>
        <dbReference type="ChEBI" id="CHEBI:64479"/>
        <dbReference type="EC" id="2.7.8.7"/>
    </reaction>
</comment>
<comment type="subcellular location">
    <subcellularLocation>
        <location evidence="10">Cytoplasm</location>
    </subcellularLocation>
</comment>
<dbReference type="SUPFAM" id="SSF56214">
    <property type="entry name" value="4'-phosphopantetheinyl transferase"/>
    <property type="match status" value="1"/>
</dbReference>
<evidence type="ECO:0000256" key="1">
    <source>
        <dbReference type="ARBA" id="ARBA00022516"/>
    </source>
</evidence>
<comment type="function">
    <text evidence="9">Transfers the 4'-phosphopantetheine moiety from coenzyme A to the 'Ser-36' of acyl-carrier-protein.</text>
</comment>
<evidence type="ECO:0000313" key="13">
    <source>
        <dbReference type="Proteomes" id="UP000502260"/>
    </source>
</evidence>
<evidence type="ECO:0000313" key="12">
    <source>
        <dbReference type="EMBL" id="BCB27015.1"/>
    </source>
</evidence>
<keyword evidence="4 10" id="KW-0276">Fatty acid metabolism</keyword>
<dbReference type="GO" id="GO:0008897">
    <property type="term" value="F:holo-[acyl-carrier-protein] synthase activity"/>
    <property type="evidence" value="ECO:0007669"/>
    <property type="project" value="UniProtKB-UniRule"/>
</dbReference>
<keyword evidence="10" id="KW-0963">Cytoplasm</keyword>
<keyword evidence="6 10" id="KW-0443">Lipid metabolism</keyword>
<keyword evidence="2 10" id="KW-0808">Transferase</keyword>
<evidence type="ECO:0000256" key="8">
    <source>
        <dbReference type="ARBA" id="ARBA00050875"/>
    </source>
</evidence>
<keyword evidence="5 10" id="KW-0460">Magnesium</keyword>
<dbReference type="InterPro" id="IPR002582">
    <property type="entry name" value="ACPS"/>
</dbReference>
<comment type="function">
    <text evidence="10">Transfers the 4'-phosphopantetheine moiety from coenzyme A to a Ser of acyl-carrier-protein.</text>
</comment>
<dbReference type="FunFam" id="3.90.470.20:FF:000001">
    <property type="entry name" value="Holo-[acyl-carrier-protein] synthase"/>
    <property type="match status" value="1"/>
</dbReference>
<dbReference type="Pfam" id="PF01648">
    <property type="entry name" value="ACPS"/>
    <property type="match status" value="1"/>
</dbReference>
<dbReference type="NCBIfam" id="TIGR00516">
    <property type="entry name" value="acpS"/>
    <property type="match status" value="1"/>
</dbReference>
<dbReference type="GO" id="GO:0005737">
    <property type="term" value="C:cytoplasm"/>
    <property type="evidence" value="ECO:0007669"/>
    <property type="project" value="UniProtKB-SubCell"/>
</dbReference>
<dbReference type="EMBL" id="AP022853">
    <property type="protein sequence ID" value="BCB27015.1"/>
    <property type="molecule type" value="Genomic_DNA"/>
</dbReference>
<dbReference type="AlphaFoldDB" id="A0A6F8VE28"/>
<name>A0A6F8VE28_9PROT</name>
<keyword evidence="7 10" id="KW-0275">Fatty acid biosynthesis</keyword>
<evidence type="ECO:0000256" key="7">
    <source>
        <dbReference type="ARBA" id="ARBA00023160"/>
    </source>
</evidence>
<proteinExistence type="inferred from homology"/>
<dbReference type="InterPro" id="IPR008278">
    <property type="entry name" value="4-PPantetheinyl_Trfase_dom"/>
</dbReference>
<dbReference type="Gene3D" id="3.90.470.20">
    <property type="entry name" value="4'-phosphopantetheinyl transferase domain"/>
    <property type="match status" value="1"/>
</dbReference>
<evidence type="ECO:0000259" key="11">
    <source>
        <dbReference type="Pfam" id="PF01648"/>
    </source>
</evidence>
<dbReference type="InterPro" id="IPR004568">
    <property type="entry name" value="Ppantetheine-prot_Trfase_dom"/>
</dbReference>
<dbReference type="Proteomes" id="UP000502260">
    <property type="component" value="Chromosome"/>
</dbReference>
<evidence type="ECO:0000256" key="3">
    <source>
        <dbReference type="ARBA" id="ARBA00022723"/>
    </source>
</evidence>
<dbReference type="NCBIfam" id="TIGR00556">
    <property type="entry name" value="pantethn_trn"/>
    <property type="match status" value="1"/>
</dbReference>
<keyword evidence="1 10" id="KW-0444">Lipid biosynthesis</keyword>
<evidence type="ECO:0000256" key="9">
    <source>
        <dbReference type="ARBA" id="ARBA00054726"/>
    </source>
</evidence>
<evidence type="ECO:0000256" key="4">
    <source>
        <dbReference type="ARBA" id="ARBA00022832"/>
    </source>
</evidence>
<accession>A0A6F8VE28</accession>
<feature type="domain" description="4'-phosphopantetheinyl transferase" evidence="11">
    <location>
        <begin position="4"/>
        <end position="94"/>
    </location>
</feature>
<reference evidence="13" key="1">
    <citation type="submission" date="2020-03" db="EMBL/GenBank/DDBJ databases">
        <title>Complete genome sequence of sulfur-oxidizing bacterium skT11.</title>
        <authorList>
            <person name="Kanda M."/>
            <person name="Kojima H."/>
            <person name="Fukui M."/>
        </authorList>
    </citation>
    <scope>NUCLEOTIDE SEQUENCE [LARGE SCALE GENOMIC DNA]</scope>
    <source>
        <strain evidence="13">skT11</strain>
    </source>
</reference>
<feature type="binding site" evidence="10">
    <location>
        <position position="57"/>
    </location>
    <ligand>
        <name>Mg(2+)</name>
        <dbReference type="ChEBI" id="CHEBI:18420"/>
    </ligand>
</feature>
<organism evidence="12 13">
    <name type="scientific">Sulfurimicrobium lacus</name>
    <dbReference type="NCBI Taxonomy" id="2715678"/>
    <lineage>
        <taxon>Bacteria</taxon>
        <taxon>Pseudomonadati</taxon>
        <taxon>Pseudomonadota</taxon>
        <taxon>Betaproteobacteria</taxon>
        <taxon>Nitrosomonadales</taxon>
        <taxon>Sulfuricellaceae</taxon>
        <taxon>Sulfurimicrobium</taxon>
    </lineage>
</organism>
<dbReference type="RefSeq" id="WP_173063888.1">
    <property type="nucleotide sequence ID" value="NZ_AP022853.1"/>
</dbReference>
<dbReference type="InterPro" id="IPR037143">
    <property type="entry name" value="4-PPantetheinyl_Trfase_dom_sf"/>
</dbReference>
<evidence type="ECO:0000256" key="5">
    <source>
        <dbReference type="ARBA" id="ARBA00022842"/>
    </source>
</evidence>
<feature type="binding site" evidence="10">
    <location>
        <position position="8"/>
    </location>
    <ligand>
        <name>Mg(2+)</name>
        <dbReference type="ChEBI" id="CHEBI:18420"/>
    </ligand>
</feature>
<keyword evidence="3 10" id="KW-0479">Metal-binding</keyword>